<organism evidence="2 3">
    <name type="scientific">Sphaerochaeta pleomorpha (strain ATCC BAA-1885 / DSM 22778 / Grapes)</name>
    <dbReference type="NCBI Taxonomy" id="158190"/>
    <lineage>
        <taxon>Bacteria</taxon>
        <taxon>Pseudomonadati</taxon>
        <taxon>Spirochaetota</taxon>
        <taxon>Spirochaetia</taxon>
        <taxon>Spirochaetales</taxon>
        <taxon>Sphaerochaetaceae</taxon>
        <taxon>Sphaerochaeta</taxon>
    </lineage>
</organism>
<dbReference type="AlphaFoldDB" id="G8QR88"/>
<dbReference type="KEGG" id="sgp:SpiGrapes_3279"/>
<dbReference type="eggNOG" id="COG0182">
    <property type="taxonomic scope" value="Bacteria"/>
</dbReference>
<dbReference type="GO" id="GO:0019509">
    <property type="term" value="P:L-methionine salvage from methylthioadenosine"/>
    <property type="evidence" value="ECO:0007669"/>
    <property type="project" value="TreeGrafter"/>
</dbReference>
<proteinExistence type="inferred from homology"/>
<dbReference type="Proteomes" id="UP000005632">
    <property type="component" value="Chromosome"/>
</dbReference>
<accession>G8QR88</accession>
<name>G8QR88_SPHPG</name>
<dbReference type="GO" id="GO:0003743">
    <property type="term" value="F:translation initiation factor activity"/>
    <property type="evidence" value="ECO:0007669"/>
    <property type="project" value="UniProtKB-KW"/>
</dbReference>
<dbReference type="PANTHER" id="PTHR43475:SF1">
    <property type="entry name" value="METHYLTHIORIBOSE-1-PHOSPHATE ISOMERASE"/>
    <property type="match status" value="1"/>
</dbReference>
<dbReference type="InterPro" id="IPR042529">
    <property type="entry name" value="IF_2B-like_C"/>
</dbReference>
<protein>
    <submittedName>
        <fullName evidence="2">Putative translation initiation factor 2B subunit, eIF-2B alpha/beta/delta family</fullName>
    </submittedName>
</protein>
<dbReference type="InterPro" id="IPR027363">
    <property type="entry name" value="M1Pi_N"/>
</dbReference>
<dbReference type="InterPro" id="IPR000649">
    <property type="entry name" value="IF-2B-related"/>
</dbReference>
<dbReference type="RefSeq" id="WP_014271862.1">
    <property type="nucleotide sequence ID" value="NC_016633.1"/>
</dbReference>
<dbReference type="SUPFAM" id="SSF100950">
    <property type="entry name" value="NagB/RpiA/CoA transferase-like"/>
    <property type="match status" value="1"/>
</dbReference>
<keyword evidence="2" id="KW-0396">Initiation factor</keyword>
<comment type="similarity">
    <text evidence="1">Belongs to the eIF-2B alpha/beta/delta subunits family.</text>
</comment>
<keyword evidence="2" id="KW-0648">Protein biosynthesis</keyword>
<dbReference type="Gene3D" id="1.20.120.420">
    <property type="entry name" value="translation initiation factor eif-2b, domain 1"/>
    <property type="match status" value="1"/>
</dbReference>
<evidence type="ECO:0000313" key="3">
    <source>
        <dbReference type="Proteomes" id="UP000005632"/>
    </source>
</evidence>
<dbReference type="Gene3D" id="3.40.50.10470">
    <property type="entry name" value="Translation initiation factor eif-2b, domain 2"/>
    <property type="match status" value="1"/>
</dbReference>
<dbReference type="PANTHER" id="PTHR43475">
    <property type="entry name" value="METHYLTHIORIBOSE-1-PHOSPHATE ISOMERASE"/>
    <property type="match status" value="1"/>
</dbReference>
<evidence type="ECO:0000313" key="2">
    <source>
        <dbReference type="EMBL" id="AEV31023.1"/>
    </source>
</evidence>
<dbReference type="HOGENOM" id="CLU_016218_2_0_12"/>
<sequence>MVKLPYVLQKENICRFDGDTFFIGDRRTFPLAKTFVACSSVRDIAIALTQMVTQGGGPLQVAFTTLSYCAHRMERGTLPAGFETFKGSAAQLIAARPTNTTMARVLEKMLGEISLLFGQGGDLHSVVQAIDALVLENEQQYDAIYHAMGKKGASLLKDGETVLTTCFAEHTFLLSLAYAQQEGKTVSVLASETRPYLQGARLTAPSLREMGIPVSLITDGMGANFLSKGKVGCYMTASDVVCMDGTVVNKTGTLANAIACAYYNVPYYSFSISPDPSKRNSGDLHMEMRDGKEVIHCMGHLITDEAIPALYPSFDSIPPSLVTGIITPKGILTPDALSGAYL</sequence>
<dbReference type="InterPro" id="IPR037171">
    <property type="entry name" value="NagB/RpiA_transferase-like"/>
</dbReference>
<reference evidence="2 3" key="1">
    <citation type="submission" date="2011-11" db="EMBL/GenBank/DDBJ databases">
        <title>Complete sequence of Spirochaeta sp. grapes.</title>
        <authorList>
            <consortium name="US DOE Joint Genome Institute"/>
            <person name="Lucas S."/>
            <person name="Han J."/>
            <person name="Lapidus A."/>
            <person name="Cheng J.-F."/>
            <person name="Goodwin L."/>
            <person name="Pitluck S."/>
            <person name="Peters L."/>
            <person name="Ovchinnikova G."/>
            <person name="Munk A.C."/>
            <person name="Detter J.C."/>
            <person name="Han C."/>
            <person name="Tapia R."/>
            <person name="Land M."/>
            <person name="Hauser L."/>
            <person name="Kyrpides N."/>
            <person name="Ivanova N."/>
            <person name="Pagani I."/>
            <person name="Ritalahtilisa K."/>
            <person name="Loeffler F."/>
            <person name="Woyke T."/>
        </authorList>
    </citation>
    <scope>NUCLEOTIDE SEQUENCE [LARGE SCALE GENOMIC DNA]</scope>
    <source>
        <strain evidence="3">ATCC BAA-1885 / DSM 22778 / Grapes</strain>
    </source>
</reference>
<keyword evidence="3" id="KW-1185">Reference proteome</keyword>
<dbReference type="GO" id="GO:0046523">
    <property type="term" value="F:S-methyl-5-thioribose-1-phosphate isomerase activity"/>
    <property type="evidence" value="ECO:0007669"/>
    <property type="project" value="TreeGrafter"/>
</dbReference>
<evidence type="ECO:0000256" key="1">
    <source>
        <dbReference type="RuleBase" id="RU003814"/>
    </source>
</evidence>
<dbReference type="EMBL" id="CP003155">
    <property type="protein sequence ID" value="AEV31023.1"/>
    <property type="molecule type" value="Genomic_DNA"/>
</dbReference>
<dbReference type="Pfam" id="PF01008">
    <property type="entry name" value="IF-2B"/>
    <property type="match status" value="1"/>
</dbReference>
<dbReference type="OrthoDB" id="9803436at2"/>
<gene>
    <name evidence="2" type="ordered locus">SpiGrapes_3279</name>
</gene>
<dbReference type="STRING" id="158190.SpiGrapes_3279"/>